<feature type="transmembrane region" description="Helical" evidence="2">
    <location>
        <begin position="81"/>
        <end position="101"/>
    </location>
</feature>
<dbReference type="Proteomes" id="UP000664835">
    <property type="component" value="Unassembled WGS sequence"/>
</dbReference>
<proteinExistence type="predicted"/>
<evidence type="ECO:0000313" key="4">
    <source>
        <dbReference type="Proteomes" id="UP000664835"/>
    </source>
</evidence>
<evidence type="ECO:0000256" key="1">
    <source>
        <dbReference type="SAM" id="Coils"/>
    </source>
</evidence>
<dbReference type="InterPro" id="IPR019734">
    <property type="entry name" value="TPR_rpt"/>
</dbReference>
<gene>
    <name evidence="3" type="ORF">J3998_02845</name>
</gene>
<keyword evidence="2" id="KW-1133">Transmembrane helix</keyword>
<keyword evidence="1" id="KW-0175">Coiled coil</keyword>
<keyword evidence="2" id="KW-0812">Transmembrane</keyword>
<keyword evidence="4" id="KW-1185">Reference proteome</keyword>
<dbReference type="InterPro" id="IPR011990">
    <property type="entry name" value="TPR-like_helical_dom_sf"/>
</dbReference>
<sequence>MLLMLMPWAQAAQMHTKETQEVENLQEPLYNPFVERYVMDELKQLRTDMNDLHVEVTKEITNRELAATTRAVSYATDTITYFFYLIAGVSSVLVLVGWNSIRDVKDKVHVLANTKIDEVVTEYEGRLAKLEEELNRKSRGITSAQKKISQHQDIYSLWLKAGQEQVLSNKVEIYDQILERDPENVEAMTYKADVVLDMDEPHWAISLCNQALRLNSENSHANYQLASAYAILGALDKAVQFLSKSLDGAEGNAETIFQDPHLVNLQDDQRFISLLRRYDTDFQAA</sequence>
<organism evidence="3 4">
    <name type="scientific">Thiomicrorhabdus marina</name>
    <dbReference type="NCBI Taxonomy" id="2818442"/>
    <lineage>
        <taxon>Bacteria</taxon>
        <taxon>Pseudomonadati</taxon>
        <taxon>Pseudomonadota</taxon>
        <taxon>Gammaproteobacteria</taxon>
        <taxon>Thiotrichales</taxon>
        <taxon>Piscirickettsiaceae</taxon>
        <taxon>Thiomicrorhabdus</taxon>
    </lineage>
</organism>
<accession>A0ABS3Q2D8</accession>
<protein>
    <recommendedName>
        <fullName evidence="5">Tetratricopeptide repeat protein</fullName>
    </recommendedName>
</protein>
<evidence type="ECO:0008006" key="5">
    <source>
        <dbReference type="Google" id="ProtNLM"/>
    </source>
</evidence>
<dbReference type="NCBIfam" id="NF047558">
    <property type="entry name" value="TPR_END_plus"/>
    <property type="match status" value="1"/>
</dbReference>
<dbReference type="EMBL" id="JAGETV010000003">
    <property type="protein sequence ID" value="MBO1926501.1"/>
    <property type="molecule type" value="Genomic_DNA"/>
</dbReference>
<name>A0ABS3Q2D8_9GAMM</name>
<comment type="caution">
    <text evidence="3">The sequence shown here is derived from an EMBL/GenBank/DDBJ whole genome shotgun (WGS) entry which is preliminary data.</text>
</comment>
<dbReference type="SMART" id="SM00028">
    <property type="entry name" value="TPR"/>
    <property type="match status" value="2"/>
</dbReference>
<evidence type="ECO:0000313" key="3">
    <source>
        <dbReference type="EMBL" id="MBO1926501.1"/>
    </source>
</evidence>
<keyword evidence="2" id="KW-0472">Membrane</keyword>
<dbReference type="Gene3D" id="1.25.40.10">
    <property type="entry name" value="Tetratricopeptide repeat domain"/>
    <property type="match status" value="1"/>
</dbReference>
<dbReference type="SUPFAM" id="SSF48452">
    <property type="entry name" value="TPR-like"/>
    <property type="match status" value="1"/>
</dbReference>
<feature type="coiled-coil region" evidence="1">
    <location>
        <begin position="113"/>
        <end position="147"/>
    </location>
</feature>
<reference evidence="3 4" key="1">
    <citation type="submission" date="2021-03" db="EMBL/GenBank/DDBJ databases">
        <title>Thiomicrorhabdus sp.nov.,novel sulfur-oxidizing bacteria isolated from coastal sediment.</title>
        <authorList>
            <person name="Liu X."/>
        </authorList>
    </citation>
    <scope>NUCLEOTIDE SEQUENCE [LARGE SCALE GENOMIC DNA]</scope>
    <source>
        <strain evidence="3 4">6S2-11</strain>
    </source>
</reference>
<evidence type="ECO:0000256" key="2">
    <source>
        <dbReference type="SAM" id="Phobius"/>
    </source>
</evidence>